<dbReference type="AlphaFoldDB" id="A0A2U1L0W6"/>
<evidence type="ECO:0000313" key="6">
    <source>
        <dbReference type="Proteomes" id="UP000245207"/>
    </source>
</evidence>
<comment type="subcellular location">
    <subcellularLocation>
        <location evidence="1">Cytoplasm</location>
        <location evidence="1">Cytosol</location>
    </subcellularLocation>
</comment>
<reference evidence="5 6" key="1">
    <citation type="journal article" date="2018" name="Mol. Plant">
        <title>The genome of Artemisia annua provides insight into the evolution of Asteraceae family and artemisinin biosynthesis.</title>
        <authorList>
            <person name="Shen Q."/>
            <person name="Zhang L."/>
            <person name="Liao Z."/>
            <person name="Wang S."/>
            <person name="Yan T."/>
            <person name="Shi P."/>
            <person name="Liu M."/>
            <person name="Fu X."/>
            <person name="Pan Q."/>
            <person name="Wang Y."/>
            <person name="Lv Z."/>
            <person name="Lu X."/>
            <person name="Zhang F."/>
            <person name="Jiang W."/>
            <person name="Ma Y."/>
            <person name="Chen M."/>
            <person name="Hao X."/>
            <person name="Li L."/>
            <person name="Tang Y."/>
            <person name="Lv G."/>
            <person name="Zhou Y."/>
            <person name="Sun X."/>
            <person name="Brodelius P.E."/>
            <person name="Rose J.K.C."/>
            <person name="Tang K."/>
        </authorList>
    </citation>
    <scope>NUCLEOTIDE SEQUENCE [LARGE SCALE GENOMIC DNA]</scope>
    <source>
        <strain evidence="6">cv. Huhao1</strain>
        <tissue evidence="5">Leaf</tissue>
    </source>
</reference>
<name>A0A2U1L0W6_ARTAN</name>
<evidence type="ECO:0000313" key="5">
    <source>
        <dbReference type="EMBL" id="PWA42633.1"/>
    </source>
</evidence>
<dbReference type="InterPro" id="IPR032263">
    <property type="entry name" value="Citrate-bd"/>
</dbReference>
<comment type="subunit">
    <text evidence="3">Heterooctamer of 4 alpha and 4 beta chains.</text>
</comment>
<evidence type="ECO:0000256" key="2">
    <source>
        <dbReference type="ARBA" id="ARBA00009182"/>
    </source>
</evidence>
<dbReference type="Proteomes" id="UP000245207">
    <property type="component" value="Unassembled WGS sequence"/>
</dbReference>
<evidence type="ECO:0000256" key="1">
    <source>
        <dbReference type="ARBA" id="ARBA00004514"/>
    </source>
</evidence>
<dbReference type="OrthoDB" id="3261737at2759"/>
<dbReference type="STRING" id="35608.A0A2U1L0W6"/>
<gene>
    <name evidence="5" type="ORF">CTI12_AA543280</name>
</gene>
<dbReference type="InterPro" id="IPR016102">
    <property type="entry name" value="Succinyl-CoA_synth-like"/>
</dbReference>
<dbReference type="Pfam" id="PF16114">
    <property type="entry name" value="Citrate_bind"/>
    <property type="match status" value="1"/>
</dbReference>
<dbReference type="Gene3D" id="3.40.50.261">
    <property type="entry name" value="Succinyl-CoA synthetase domains"/>
    <property type="match status" value="1"/>
</dbReference>
<evidence type="ECO:0000256" key="3">
    <source>
        <dbReference type="ARBA" id="ARBA00011412"/>
    </source>
</evidence>
<comment type="caution">
    <text evidence="5">The sequence shown here is derived from an EMBL/GenBank/DDBJ whole genome shotgun (WGS) entry which is preliminary data.</text>
</comment>
<sequence length="141" mass="15817">MSATESFIHGLDEKTSASLKFTVLNPLRLLVEVPVSYMLTQYVSHSYILKFTVLNPFNCATTDPDGQKRALVVGGGIANFTDVAATFNGIIRAMKENVSFKFRRESSDVEHFRQGEMATIQHHHCEELLFVITSGFFHFAV</sequence>
<accession>A0A2U1L0W6</accession>
<proteinExistence type="inferred from homology"/>
<dbReference type="EMBL" id="PKPP01012282">
    <property type="protein sequence ID" value="PWA42633.1"/>
    <property type="molecule type" value="Genomic_DNA"/>
</dbReference>
<protein>
    <submittedName>
        <fullName evidence="5">ATP-grasp fold, subdomain 2</fullName>
    </submittedName>
</protein>
<dbReference type="GO" id="GO:0005829">
    <property type="term" value="C:cytosol"/>
    <property type="evidence" value="ECO:0007669"/>
    <property type="project" value="UniProtKB-SubCell"/>
</dbReference>
<evidence type="ECO:0000259" key="4">
    <source>
        <dbReference type="Pfam" id="PF16114"/>
    </source>
</evidence>
<comment type="similarity">
    <text evidence="2">Belongs to the succinate/malate CoA ligase beta subunit family.</text>
</comment>
<feature type="domain" description="ATP-citrate synthase citrate-binding" evidence="4">
    <location>
        <begin position="58"/>
        <end position="99"/>
    </location>
</feature>
<organism evidence="5 6">
    <name type="scientific">Artemisia annua</name>
    <name type="common">Sweet wormwood</name>
    <dbReference type="NCBI Taxonomy" id="35608"/>
    <lineage>
        <taxon>Eukaryota</taxon>
        <taxon>Viridiplantae</taxon>
        <taxon>Streptophyta</taxon>
        <taxon>Embryophyta</taxon>
        <taxon>Tracheophyta</taxon>
        <taxon>Spermatophyta</taxon>
        <taxon>Magnoliopsida</taxon>
        <taxon>eudicotyledons</taxon>
        <taxon>Gunneridae</taxon>
        <taxon>Pentapetalae</taxon>
        <taxon>asterids</taxon>
        <taxon>campanulids</taxon>
        <taxon>Asterales</taxon>
        <taxon>Asteraceae</taxon>
        <taxon>Asteroideae</taxon>
        <taxon>Anthemideae</taxon>
        <taxon>Artemisiinae</taxon>
        <taxon>Artemisia</taxon>
    </lineage>
</organism>
<keyword evidence="6" id="KW-1185">Reference proteome</keyword>